<protein>
    <submittedName>
        <fullName evidence="6">Transcriptional activator FtrB</fullName>
    </submittedName>
</protein>
<evidence type="ECO:0000313" key="6">
    <source>
        <dbReference type="EMBL" id="VYT77510.1"/>
    </source>
</evidence>
<sequence length="243" mass="27873">MVTVLKEKGIFAGVNLFSKQDTMDITDMFKIPLFKNFTLKMREEFLDKLEYTVEEHPKGKTIIHQGTTCNALHVLLEGKLNVDVLDVSGNIVRVETIQAPRTFATPHIFSEKNQFPATFTVDEDVVLLKGTKESVFTLMHSMPLFLHNFLCVSTSCNKCTMTRLKVLSFRGIRNRFIYYLFEHQQKDSNVVELEHTQEQLAEYFGVTRPALSKEIGRLVDEGFISITRRKVTILNKTALTCML</sequence>
<dbReference type="Pfam" id="PF13545">
    <property type="entry name" value="HTH_Crp_2"/>
    <property type="match status" value="1"/>
</dbReference>
<proteinExistence type="predicted"/>
<dbReference type="InterPro" id="IPR036390">
    <property type="entry name" value="WH_DNA-bd_sf"/>
</dbReference>
<evidence type="ECO:0000256" key="2">
    <source>
        <dbReference type="ARBA" id="ARBA00023125"/>
    </source>
</evidence>
<organism evidence="6">
    <name type="scientific">Parabacteroides distasonis</name>
    <dbReference type="NCBI Taxonomy" id="823"/>
    <lineage>
        <taxon>Bacteria</taxon>
        <taxon>Pseudomonadati</taxon>
        <taxon>Bacteroidota</taxon>
        <taxon>Bacteroidia</taxon>
        <taxon>Bacteroidales</taxon>
        <taxon>Tannerellaceae</taxon>
        <taxon>Parabacteroides</taxon>
    </lineage>
</organism>
<dbReference type="CDD" id="cd00038">
    <property type="entry name" value="CAP_ED"/>
    <property type="match status" value="1"/>
</dbReference>
<keyword evidence="1" id="KW-0805">Transcription regulation</keyword>
<evidence type="ECO:0000259" key="4">
    <source>
        <dbReference type="PROSITE" id="PS50042"/>
    </source>
</evidence>
<keyword evidence="2" id="KW-0238">DNA-binding</keyword>
<name>A0A6N2ZIE9_PARDI</name>
<dbReference type="SMART" id="SM00419">
    <property type="entry name" value="HTH_CRP"/>
    <property type="match status" value="1"/>
</dbReference>
<dbReference type="GO" id="GO:0003677">
    <property type="term" value="F:DNA binding"/>
    <property type="evidence" value="ECO:0007669"/>
    <property type="project" value="UniProtKB-KW"/>
</dbReference>
<evidence type="ECO:0000259" key="5">
    <source>
        <dbReference type="PROSITE" id="PS51063"/>
    </source>
</evidence>
<dbReference type="AlphaFoldDB" id="A0A6N2ZIE9"/>
<gene>
    <name evidence="6" type="ORF">PDLFYP31_00981</name>
</gene>
<dbReference type="EMBL" id="CACRUW010000002">
    <property type="protein sequence ID" value="VYT77510.1"/>
    <property type="molecule type" value="Genomic_DNA"/>
</dbReference>
<dbReference type="PROSITE" id="PS51063">
    <property type="entry name" value="HTH_CRP_2"/>
    <property type="match status" value="1"/>
</dbReference>
<dbReference type="GO" id="GO:0005829">
    <property type="term" value="C:cytosol"/>
    <property type="evidence" value="ECO:0007669"/>
    <property type="project" value="TreeGrafter"/>
</dbReference>
<dbReference type="GO" id="GO:0003700">
    <property type="term" value="F:DNA-binding transcription factor activity"/>
    <property type="evidence" value="ECO:0007669"/>
    <property type="project" value="TreeGrafter"/>
</dbReference>
<feature type="domain" description="HTH crp-type" evidence="5">
    <location>
        <begin position="170"/>
        <end position="237"/>
    </location>
</feature>
<evidence type="ECO:0000256" key="1">
    <source>
        <dbReference type="ARBA" id="ARBA00023015"/>
    </source>
</evidence>
<dbReference type="InterPro" id="IPR050397">
    <property type="entry name" value="Env_Response_Regulators"/>
</dbReference>
<dbReference type="SUPFAM" id="SSF46785">
    <property type="entry name" value="Winged helix' DNA-binding domain"/>
    <property type="match status" value="1"/>
</dbReference>
<dbReference type="PROSITE" id="PS50042">
    <property type="entry name" value="CNMP_BINDING_3"/>
    <property type="match status" value="1"/>
</dbReference>
<reference evidence="6" key="1">
    <citation type="submission" date="2019-11" db="EMBL/GenBank/DDBJ databases">
        <authorList>
            <person name="Feng L."/>
        </authorList>
    </citation>
    <scope>NUCLEOTIDE SEQUENCE</scope>
    <source>
        <strain evidence="6">PdistasonisLFYP31</strain>
    </source>
</reference>
<feature type="domain" description="Cyclic nucleotide-binding" evidence="4">
    <location>
        <begin position="33"/>
        <end position="139"/>
    </location>
</feature>
<keyword evidence="3" id="KW-0804">Transcription</keyword>
<dbReference type="SUPFAM" id="SSF51206">
    <property type="entry name" value="cAMP-binding domain-like"/>
    <property type="match status" value="1"/>
</dbReference>
<dbReference type="PANTHER" id="PTHR24567:SF58">
    <property type="entry name" value="CYCLIC AMP-BINDING REGULATORY PROTEIN"/>
    <property type="match status" value="1"/>
</dbReference>
<dbReference type="SMART" id="SM00100">
    <property type="entry name" value="cNMP"/>
    <property type="match status" value="1"/>
</dbReference>
<dbReference type="InterPro" id="IPR000595">
    <property type="entry name" value="cNMP-bd_dom"/>
</dbReference>
<dbReference type="InterPro" id="IPR014710">
    <property type="entry name" value="RmlC-like_jellyroll"/>
</dbReference>
<dbReference type="Pfam" id="PF00027">
    <property type="entry name" value="cNMP_binding"/>
    <property type="match status" value="1"/>
</dbReference>
<dbReference type="InterPro" id="IPR012318">
    <property type="entry name" value="HTH_CRP"/>
</dbReference>
<dbReference type="PANTHER" id="PTHR24567">
    <property type="entry name" value="CRP FAMILY TRANSCRIPTIONAL REGULATORY PROTEIN"/>
    <property type="match status" value="1"/>
</dbReference>
<dbReference type="InterPro" id="IPR018490">
    <property type="entry name" value="cNMP-bd_dom_sf"/>
</dbReference>
<evidence type="ECO:0000256" key="3">
    <source>
        <dbReference type="ARBA" id="ARBA00023163"/>
    </source>
</evidence>
<accession>A0A6N2ZIE9</accession>
<dbReference type="Gene3D" id="2.60.120.10">
    <property type="entry name" value="Jelly Rolls"/>
    <property type="match status" value="1"/>
</dbReference>